<name>A0ABW2RK92_9BACL</name>
<dbReference type="EMBL" id="JBHTBW010000023">
    <property type="protein sequence ID" value="MFC7441442.1"/>
    <property type="molecule type" value="Genomic_DNA"/>
</dbReference>
<reference evidence="2" key="1">
    <citation type="journal article" date="2019" name="Int. J. Syst. Evol. Microbiol.">
        <title>The Global Catalogue of Microorganisms (GCM) 10K type strain sequencing project: providing services to taxonomists for standard genome sequencing and annotation.</title>
        <authorList>
            <consortium name="The Broad Institute Genomics Platform"/>
            <consortium name="The Broad Institute Genome Sequencing Center for Infectious Disease"/>
            <person name="Wu L."/>
            <person name="Ma J."/>
        </authorList>
    </citation>
    <scope>NUCLEOTIDE SEQUENCE [LARGE SCALE GENOMIC DNA]</scope>
    <source>
        <strain evidence="2">CGMCC 1.12942</strain>
    </source>
</reference>
<dbReference type="Proteomes" id="UP001596500">
    <property type="component" value="Unassembled WGS sequence"/>
</dbReference>
<evidence type="ECO:0000313" key="2">
    <source>
        <dbReference type="Proteomes" id="UP001596500"/>
    </source>
</evidence>
<sequence length="93" mass="10623">MKEFMGNFPIRMFQLDLRLTQLQLSQLVEEITGEALPKPLISQFVDDQLGTEAETLDNIFCTLGMTELPDRFDRNSKGIKVRTCSVGCKLNKR</sequence>
<keyword evidence="2" id="KW-1185">Reference proteome</keyword>
<comment type="caution">
    <text evidence="1">The sequence shown here is derived from an EMBL/GenBank/DDBJ whole genome shotgun (WGS) entry which is preliminary data.</text>
</comment>
<proteinExistence type="predicted"/>
<evidence type="ECO:0000313" key="1">
    <source>
        <dbReference type="EMBL" id="MFC7441442.1"/>
    </source>
</evidence>
<dbReference type="RefSeq" id="WP_379864738.1">
    <property type="nucleotide sequence ID" value="NZ_JBHTBW010000023.1"/>
</dbReference>
<organism evidence="1 2">
    <name type="scientific">Laceyella putida</name>
    <dbReference type="NCBI Taxonomy" id="110101"/>
    <lineage>
        <taxon>Bacteria</taxon>
        <taxon>Bacillati</taxon>
        <taxon>Bacillota</taxon>
        <taxon>Bacilli</taxon>
        <taxon>Bacillales</taxon>
        <taxon>Thermoactinomycetaceae</taxon>
        <taxon>Laceyella</taxon>
    </lineage>
</organism>
<protein>
    <submittedName>
        <fullName evidence="1">Uncharacterized protein</fullName>
    </submittedName>
</protein>
<accession>A0ABW2RK92</accession>
<gene>
    <name evidence="1" type="ORF">ACFQNG_09775</name>
</gene>